<proteinExistence type="inferred from homology"/>
<dbReference type="CDD" id="cd09873">
    <property type="entry name" value="PIN_Pae0151-like"/>
    <property type="match status" value="1"/>
</dbReference>
<dbReference type="EMBL" id="BMEM01000001">
    <property type="protein sequence ID" value="GGF40113.1"/>
    <property type="molecule type" value="Genomic_DNA"/>
</dbReference>
<dbReference type="SUPFAM" id="SSF88723">
    <property type="entry name" value="PIN domain-like"/>
    <property type="match status" value="1"/>
</dbReference>
<dbReference type="EC" id="3.1.-.-" evidence="6"/>
<protein>
    <recommendedName>
        <fullName evidence="6">Ribonuclease VapC</fullName>
        <shortName evidence="6">RNase VapC</shortName>
        <ecNumber evidence="6">3.1.-.-</ecNumber>
    </recommendedName>
    <alternativeName>
        <fullName evidence="6">Toxin VapC</fullName>
    </alternativeName>
</protein>
<evidence type="ECO:0000256" key="5">
    <source>
        <dbReference type="ARBA" id="ARBA00022842"/>
    </source>
</evidence>
<feature type="domain" description="PIN" evidence="7">
    <location>
        <begin position="2"/>
        <end position="114"/>
    </location>
</feature>
<dbReference type="InterPro" id="IPR051619">
    <property type="entry name" value="TypeII_TA_RNase_PINc/VapC"/>
</dbReference>
<evidence type="ECO:0000313" key="9">
    <source>
        <dbReference type="Proteomes" id="UP000605670"/>
    </source>
</evidence>
<dbReference type="HAMAP" id="MF_00265">
    <property type="entry name" value="VapC_Nob1"/>
    <property type="match status" value="1"/>
</dbReference>
<dbReference type="InterPro" id="IPR029060">
    <property type="entry name" value="PIN-like_dom_sf"/>
</dbReference>
<keyword evidence="5 6" id="KW-0460">Magnesium</keyword>
<keyword evidence="1 6" id="KW-1277">Toxin-antitoxin system</keyword>
<keyword evidence="4 6" id="KW-0378">Hydrolase</keyword>
<dbReference type="GO" id="GO:0004540">
    <property type="term" value="F:RNA nuclease activity"/>
    <property type="evidence" value="ECO:0007669"/>
    <property type="project" value="InterPro"/>
</dbReference>
<dbReference type="Proteomes" id="UP000605670">
    <property type="component" value="Unassembled WGS sequence"/>
</dbReference>
<comment type="similarity">
    <text evidence="6">Belongs to the PINc/VapC protein family.</text>
</comment>
<evidence type="ECO:0000259" key="7">
    <source>
        <dbReference type="Pfam" id="PF01850"/>
    </source>
</evidence>
<keyword evidence="9" id="KW-1185">Reference proteome</keyword>
<evidence type="ECO:0000256" key="4">
    <source>
        <dbReference type="ARBA" id="ARBA00022801"/>
    </source>
</evidence>
<evidence type="ECO:0000256" key="1">
    <source>
        <dbReference type="ARBA" id="ARBA00022649"/>
    </source>
</evidence>
<organism evidence="8 9">
    <name type="scientific">Ornithinimicrobium tianjinense</name>
    <dbReference type="NCBI Taxonomy" id="1195761"/>
    <lineage>
        <taxon>Bacteria</taxon>
        <taxon>Bacillati</taxon>
        <taxon>Actinomycetota</taxon>
        <taxon>Actinomycetes</taxon>
        <taxon>Micrococcales</taxon>
        <taxon>Ornithinimicrobiaceae</taxon>
        <taxon>Ornithinimicrobium</taxon>
    </lineage>
</organism>
<dbReference type="InterPro" id="IPR002716">
    <property type="entry name" value="PIN_dom"/>
</dbReference>
<dbReference type="GO" id="GO:0016787">
    <property type="term" value="F:hydrolase activity"/>
    <property type="evidence" value="ECO:0007669"/>
    <property type="project" value="UniProtKB-KW"/>
</dbReference>
<evidence type="ECO:0000256" key="3">
    <source>
        <dbReference type="ARBA" id="ARBA00022723"/>
    </source>
</evidence>
<gene>
    <name evidence="6" type="primary">vapC</name>
    <name evidence="8" type="ORF">GCM10011366_04670</name>
</gene>
<feature type="binding site" evidence="6">
    <location>
        <position position="2"/>
    </location>
    <ligand>
        <name>Mg(2+)</name>
        <dbReference type="ChEBI" id="CHEBI:18420"/>
    </ligand>
</feature>
<comment type="caution">
    <text evidence="8">The sequence shown here is derived from an EMBL/GenBank/DDBJ whole genome shotgun (WGS) entry which is preliminary data.</text>
</comment>
<evidence type="ECO:0000256" key="2">
    <source>
        <dbReference type="ARBA" id="ARBA00022722"/>
    </source>
</evidence>
<evidence type="ECO:0000256" key="6">
    <source>
        <dbReference type="HAMAP-Rule" id="MF_00265"/>
    </source>
</evidence>
<accession>A0A917BGN9</accession>
<dbReference type="AlphaFoldDB" id="A0A917BGN9"/>
<dbReference type="PANTHER" id="PTHR35901:SF1">
    <property type="entry name" value="EXONUCLEASE VAPC9"/>
    <property type="match status" value="1"/>
</dbReference>
<dbReference type="GO" id="GO:0000287">
    <property type="term" value="F:magnesium ion binding"/>
    <property type="evidence" value="ECO:0007669"/>
    <property type="project" value="UniProtKB-UniRule"/>
</dbReference>
<reference evidence="8" key="2">
    <citation type="submission" date="2020-09" db="EMBL/GenBank/DDBJ databases">
        <authorList>
            <person name="Sun Q."/>
            <person name="Zhou Y."/>
        </authorList>
    </citation>
    <scope>NUCLEOTIDE SEQUENCE</scope>
    <source>
        <strain evidence="8">CGMCC 1.12160</strain>
    </source>
</reference>
<feature type="binding site" evidence="6">
    <location>
        <position position="91"/>
    </location>
    <ligand>
        <name>Mg(2+)</name>
        <dbReference type="ChEBI" id="CHEBI:18420"/>
    </ligand>
</feature>
<evidence type="ECO:0000313" key="8">
    <source>
        <dbReference type="EMBL" id="GGF40113.1"/>
    </source>
</evidence>
<dbReference type="Gene3D" id="3.40.50.1010">
    <property type="entry name" value="5'-nuclease"/>
    <property type="match status" value="1"/>
</dbReference>
<dbReference type="RefSeq" id="WP_229734799.1">
    <property type="nucleotide sequence ID" value="NZ_BAABKH010000010.1"/>
</dbReference>
<keyword evidence="3 6" id="KW-0479">Metal-binding</keyword>
<comment type="cofactor">
    <cofactor evidence="6">
        <name>Mg(2+)</name>
        <dbReference type="ChEBI" id="CHEBI:18420"/>
    </cofactor>
</comment>
<dbReference type="Pfam" id="PF01850">
    <property type="entry name" value="PIN"/>
    <property type="match status" value="1"/>
</dbReference>
<keyword evidence="2 6" id="KW-0540">Nuclease</keyword>
<keyword evidence="6" id="KW-0800">Toxin</keyword>
<dbReference type="GO" id="GO:0090729">
    <property type="term" value="F:toxin activity"/>
    <property type="evidence" value="ECO:0007669"/>
    <property type="project" value="UniProtKB-KW"/>
</dbReference>
<sequence>MDASVLVDLLTGALEPEALPDVAGGQWHVPAHLDVEVLHALRGLVRGGHLSVGRARDALRDLDDLQLQRWPLRLPFAVRALDLGSALTAYDAAYVVLAEGVDVPLVTRDGRLMRGAAPVSDVDVIVV</sequence>
<reference evidence="8" key="1">
    <citation type="journal article" date="2014" name="Int. J. Syst. Evol. Microbiol.">
        <title>Complete genome sequence of Corynebacterium casei LMG S-19264T (=DSM 44701T), isolated from a smear-ripened cheese.</title>
        <authorList>
            <consortium name="US DOE Joint Genome Institute (JGI-PGF)"/>
            <person name="Walter F."/>
            <person name="Albersmeier A."/>
            <person name="Kalinowski J."/>
            <person name="Ruckert C."/>
        </authorList>
    </citation>
    <scope>NUCLEOTIDE SEQUENCE</scope>
    <source>
        <strain evidence="8">CGMCC 1.12160</strain>
    </source>
</reference>
<name>A0A917BGN9_9MICO</name>
<dbReference type="InterPro" id="IPR022907">
    <property type="entry name" value="VapC_family"/>
</dbReference>
<dbReference type="PANTHER" id="PTHR35901">
    <property type="entry name" value="RIBONUCLEASE VAPC3"/>
    <property type="match status" value="1"/>
</dbReference>
<comment type="function">
    <text evidence="6">Toxic component of a toxin-antitoxin (TA) system. An RNase.</text>
</comment>
<dbReference type="InterPro" id="IPR044153">
    <property type="entry name" value="PIN_Pae0151-like"/>
</dbReference>